<dbReference type="STRING" id="1343739.PAP_00960"/>
<sequence>MSIAWVSAAVSIFFDILQLDELNAFFEAFFATLLFYGVLKALEEEGIIAIFEELLVVSGTPLILTAYLLVLNIFVGFDGWMFAVGLPYAISGLFIFFSGVNVIRLVPFYARRAKFFAVSLILYGLHEMDYPILRPVEWFAPIGFSLGALFTILSAFAVLSLIFTEEFRSLKRTRGKVEVELKRGVMVITPKEYNELKEKLKEAPVLAFIRDIKNVPKEWDVYFVTTAKGDLKTVSPTSLAKIVELVHGYLREASKRGIGSVVLLDCLEYLLTYNDFNALAKFLSGLKDFSMLYGGTIILVTDPSAWDEREWMMLKRLLG</sequence>
<gene>
    <name evidence="3" type="ORF">PAP_00960</name>
</gene>
<evidence type="ECO:0000313" key="4">
    <source>
        <dbReference type="Proteomes" id="UP000027981"/>
    </source>
</evidence>
<protein>
    <recommendedName>
        <fullName evidence="2">DUF835 domain-containing protein</fullName>
    </recommendedName>
</protein>
<reference evidence="3 4" key="2">
    <citation type="journal article" date="2015" name="Genome Announc.">
        <title>Complete Genome Sequence of Hyperthermophilic Piezophilic Archaeon Palaeococcus pacificus DY20341T, Isolated from Deep-Sea Hydrothermal Sediments.</title>
        <authorList>
            <person name="Zeng X."/>
            <person name="Jebbar M."/>
            <person name="Shao Z."/>
        </authorList>
    </citation>
    <scope>NUCLEOTIDE SEQUENCE [LARGE SCALE GENOMIC DNA]</scope>
    <source>
        <strain evidence="3 4">DY20341</strain>
    </source>
</reference>
<name>A0A075LQS1_9EURY</name>
<feature type="transmembrane region" description="Helical" evidence="1">
    <location>
        <begin position="139"/>
        <end position="164"/>
    </location>
</feature>
<dbReference type="Proteomes" id="UP000027981">
    <property type="component" value="Chromosome"/>
</dbReference>
<keyword evidence="4" id="KW-1185">Reference proteome</keyword>
<feature type="transmembrane region" description="Helical" evidence="1">
    <location>
        <begin position="80"/>
        <end position="103"/>
    </location>
</feature>
<feature type="domain" description="DUF835" evidence="2">
    <location>
        <begin position="190"/>
        <end position="318"/>
    </location>
</feature>
<feature type="transmembrane region" description="Helical" evidence="1">
    <location>
        <begin position="54"/>
        <end position="74"/>
    </location>
</feature>
<feature type="transmembrane region" description="Helical" evidence="1">
    <location>
        <begin position="115"/>
        <end position="133"/>
    </location>
</feature>
<dbReference type="InterPro" id="IPR008553">
    <property type="entry name" value="DUF835"/>
</dbReference>
<dbReference type="KEGG" id="ppac:PAP_00960"/>
<keyword evidence="1" id="KW-0812">Transmembrane</keyword>
<reference evidence="4" key="1">
    <citation type="submission" date="2013-06" db="EMBL/GenBank/DDBJ databases">
        <title>Complete Genome Sequence of Hyperthermophilic Palaeococcus pacificus DY20341T, Isolated from a Deep-Sea Hydrothermal Sediments.</title>
        <authorList>
            <person name="Zeng X."/>
            <person name="Shao Z."/>
        </authorList>
    </citation>
    <scope>NUCLEOTIDE SEQUENCE [LARGE SCALE GENOMIC DNA]</scope>
    <source>
        <strain evidence="4">DY20341</strain>
    </source>
</reference>
<evidence type="ECO:0000313" key="3">
    <source>
        <dbReference type="EMBL" id="AIF68634.1"/>
    </source>
</evidence>
<dbReference type="HOGENOM" id="CLU_063611_0_0_2"/>
<dbReference type="AlphaFoldDB" id="A0A075LQS1"/>
<evidence type="ECO:0000256" key="1">
    <source>
        <dbReference type="SAM" id="Phobius"/>
    </source>
</evidence>
<dbReference type="eggNOG" id="arCOG03805">
    <property type="taxonomic scope" value="Archaea"/>
</dbReference>
<accession>A0A075LQS1</accession>
<dbReference type="Pfam" id="PF05763">
    <property type="entry name" value="DUF835"/>
    <property type="match status" value="1"/>
</dbReference>
<organism evidence="3 4">
    <name type="scientific">Palaeococcus pacificus DY20341</name>
    <dbReference type="NCBI Taxonomy" id="1343739"/>
    <lineage>
        <taxon>Archaea</taxon>
        <taxon>Methanobacteriati</taxon>
        <taxon>Methanobacteriota</taxon>
        <taxon>Thermococci</taxon>
        <taxon>Thermococcales</taxon>
        <taxon>Thermococcaceae</taxon>
        <taxon>Palaeococcus</taxon>
    </lineage>
</organism>
<dbReference type="PANTHER" id="PTHR33531:SF7">
    <property type="entry name" value="HYPOTHETICAL MEMBRANE PROTEIN, CONSERVED"/>
    <property type="match status" value="1"/>
</dbReference>
<evidence type="ECO:0000259" key="2">
    <source>
        <dbReference type="Pfam" id="PF05763"/>
    </source>
</evidence>
<keyword evidence="1" id="KW-1133">Transmembrane helix</keyword>
<feature type="transmembrane region" description="Helical" evidence="1">
    <location>
        <begin position="24"/>
        <end position="42"/>
    </location>
</feature>
<proteinExistence type="predicted"/>
<dbReference type="PANTHER" id="PTHR33531">
    <property type="entry name" value="RUBRERYTHRIN SUBFAMILY"/>
    <property type="match status" value="1"/>
</dbReference>
<dbReference type="EMBL" id="CP006019">
    <property type="protein sequence ID" value="AIF68634.1"/>
    <property type="molecule type" value="Genomic_DNA"/>
</dbReference>
<keyword evidence="1" id="KW-0472">Membrane</keyword>